<feature type="compositionally biased region" description="Low complexity" evidence="4">
    <location>
        <begin position="510"/>
        <end position="523"/>
    </location>
</feature>
<dbReference type="SMART" id="SM00326">
    <property type="entry name" value="SH3"/>
    <property type="match status" value="3"/>
</dbReference>
<dbReference type="Pfam" id="PF14604">
    <property type="entry name" value="SH3_9"/>
    <property type="match status" value="1"/>
</dbReference>
<reference evidence="6" key="1">
    <citation type="submission" date="2021-04" db="EMBL/GenBank/DDBJ databases">
        <authorList>
            <person name="Tunstrom K."/>
        </authorList>
    </citation>
    <scope>NUCLEOTIDE SEQUENCE</scope>
</reference>
<keyword evidence="1 3" id="KW-0728">SH3 domain</keyword>
<feature type="compositionally biased region" description="Low complexity" evidence="4">
    <location>
        <begin position="470"/>
        <end position="485"/>
    </location>
</feature>
<accession>A0A8S3WZI0</accession>
<dbReference type="FunFam" id="2.30.30.40:FF:000072">
    <property type="entry name" value="Unconventional Myosin IB"/>
    <property type="match status" value="1"/>
</dbReference>
<gene>
    <name evidence="6" type="ORF">PAPOLLO_LOCUS12340</name>
</gene>
<dbReference type="InterPro" id="IPR001452">
    <property type="entry name" value="SH3_domain"/>
</dbReference>
<evidence type="ECO:0000256" key="2">
    <source>
        <dbReference type="ARBA" id="ARBA00022737"/>
    </source>
</evidence>
<dbReference type="AlphaFoldDB" id="A0A8S3WZI0"/>
<dbReference type="Pfam" id="PF07653">
    <property type="entry name" value="SH3_2"/>
    <property type="match status" value="1"/>
</dbReference>
<evidence type="ECO:0000259" key="5">
    <source>
        <dbReference type="PROSITE" id="PS50002"/>
    </source>
</evidence>
<dbReference type="GO" id="GO:0016192">
    <property type="term" value="P:vesicle-mediated transport"/>
    <property type="evidence" value="ECO:0007669"/>
    <property type="project" value="UniProtKB-ARBA"/>
</dbReference>
<evidence type="ECO:0000256" key="1">
    <source>
        <dbReference type="ARBA" id="ARBA00022443"/>
    </source>
</evidence>
<proteinExistence type="predicted"/>
<dbReference type="CDD" id="cd11780">
    <property type="entry name" value="SH3_Sorbs_3"/>
    <property type="match status" value="1"/>
</dbReference>
<keyword evidence="2" id="KW-0677">Repeat</keyword>
<comment type="caution">
    <text evidence="6">The sequence shown here is derived from an EMBL/GenBank/DDBJ whole genome shotgun (WGS) entry which is preliminary data.</text>
</comment>
<name>A0A8S3WZI0_PARAO</name>
<feature type="domain" description="SH3" evidence="5">
    <location>
        <begin position="563"/>
        <end position="622"/>
    </location>
</feature>
<dbReference type="PROSITE" id="PS50002">
    <property type="entry name" value="SH3"/>
    <property type="match status" value="3"/>
</dbReference>
<dbReference type="EMBL" id="CAJQZP010000885">
    <property type="protein sequence ID" value="CAG4992587.1"/>
    <property type="molecule type" value="Genomic_DNA"/>
</dbReference>
<dbReference type="FunFam" id="2.30.30.40:FF:000001">
    <property type="entry name" value="Sorbin and SH3 domain-containing protein 1 isoform 2"/>
    <property type="match status" value="1"/>
</dbReference>
<keyword evidence="7" id="KW-1185">Reference proteome</keyword>
<dbReference type="PANTHER" id="PTHR14167:SF116">
    <property type="entry name" value="CAP, ISOFORM AC"/>
    <property type="match status" value="1"/>
</dbReference>
<feature type="compositionally biased region" description="Polar residues" evidence="4">
    <location>
        <begin position="52"/>
        <end position="67"/>
    </location>
</feature>
<feature type="region of interest" description="Disordered" evidence="4">
    <location>
        <begin position="159"/>
        <end position="186"/>
    </location>
</feature>
<dbReference type="CDD" id="cd11781">
    <property type="entry name" value="SH3_Sorbs_1"/>
    <property type="match status" value="1"/>
</dbReference>
<feature type="domain" description="SH3" evidence="5">
    <location>
        <begin position="405"/>
        <end position="464"/>
    </location>
</feature>
<evidence type="ECO:0000256" key="4">
    <source>
        <dbReference type="SAM" id="MobiDB-lite"/>
    </source>
</evidence>
<feature type="region of interest" description="Disordered" evidence="4">
    <location>
        <begin position="48"/>
        <end position="74"/>
    </location>
</feature>
<sequence length="622" mass="70751">MSEKYKAAYLTYDDDGFFSDVPTSGSLSKSLVALNTYVKKNLLYDDSEEPQNDSSYFSKETSSNDSISKYDSDSGKSVELSEKRTILTPLSDIDVVLNIVKVQSVSEIKNTNINKNTEELTDDYKYKKLYENSHKKSNILPDEKGKNNISYKEKHHFSIKNQDHLHEDNNSTSAKNIKSYGESSKDDNYTSEVVLKRKLDDANGELKRHTIHDVSEWVNRTNVYPDVYAPLPYKSPSRRYVESDVNIHYRCPVRHDPLPLVPERELARQQAEHMKRLYRDQKRNKYLQEKDIHMFDIEAFEASIKELQDMQNRRHQDNFMPSQKTVVPLNRYDEAEKLVARALYAFNGQTTRELSFKKGDLINIRRQIDANWYEGEVHGRIGLFPYNYVEILKGDYAHSPKKPIIIEGQARAKFDFTAQTNLELPLKKGEIVVLTRRIDHNWWEGRNGTKTGIFPDSYVTVLQEPSQTNPRGGAAGAEKPGAAPAAHGLVNGAAQRALQRHSYTPQHNSPALANAPPATAPLPGYVTKPTQSSLTPSERGYGPPSSAGIDLNNAEPLYVDTNAEAVPYRAMYKYRPQNPDELELQEGDTVYVLEKCDDGWYVGSSQRTGRFGTFPGNYVERI</sequence>
<feature type="region of interest" description="Disordered" evidence="4">
    <location>
        <begin position="464"/>
        <end position="485"/>
    </location>
</feature>
<evidence type="ECO:0000313" key="7">
    <source>
        <dbReference type="Proteomes" id="UP000691718"/>
    </source>
</evidence>
<dbReference type="PANTHER" id="PTHR14167">
    <property type="entry name" value="SH3 DOMAIN-CONTAINING"/>
    <property type="match status" value="1"/>
</dbReference>
<dbReference type="Pfam" id="PF00018">
    <property type="entry name" value="SH3_1"/>
    <property type="match status" value="1"/>
</dbReference>
<dbReference type="OrthoDB" id="19092at2759"/>
<feature type="domain" description="SH3" evidence="5">
    <location>
        <begin position="335"/>
        <end position="394"/>
    </location>
</feature>
<feature type="region of interest" description="Disordered" evidence="4">
    <location>
        <begin position="498"/>
        <end position="553"/>
    </location>
</feature>
<evidence type="ECO:0000313" key="6">
    <source>
        <dbReference type="EMBL" id="CAG4992587.1"/>
    </source>
</evidence>
<protein>
    <submittedName>
        <fullName evidence="6">(apollo) hypothetical protein</fullName>
    </submittedName>
</protein>
<dbReference type="Proteomes" id="UP000691718">
    <property type="component" value="Unassembled WGS sequence"/>
</dbReference>
<dbReference type="InterPro" id="IPR050384">
    <property type="entry name" value="Endophilin_SH3RF"/>
</dbReference>
<organism evidence="6 7">
    <name type="scientific">Parnassius apollo</name>
    <name type="common">Apollo butterfly</name>
    <name type="synonym">Papilio apollo</name>
    <dbReference type="NCBI Taxonomy" id="110799"/>
    <lineage>
        <taxon>Eukaryota</taxon>
        <taxon>Metazoa</taxon>
        <taxon>Ecdysozoa</taxon>
        <taxon>Arthropoda</taxon>
        <taxon>Hexapoda</taxon>
        <taxon>Insecta</taxon>
        <taxon>Pterygota</taxon>
        <taxon>Neoptera</taxon>
        <taxon>Endopterygota</taxon>
        <taxon>Lepidoptera</taxon>
        <taxon>Glossata</taxon>
        <taxon>Ditrysia</taxon>
        <taxon>Papilionoidea</taxon>
        <taxon>Papilionidae</taxon>
        <taxon>Parnassiinae</taxon>
        <taxon>Parnassini</taxon>
        <taxon>Parnassius</taxon>
        <taxon>Parnassius</taxon>
    </lineage>
</organism>
<evidence type="ECO:0000256" key="3">
    <source>
        <dbReference type="PROSITE-ProRule" id="PRU00192"/>
    </source>
</evidence>